<dbReference type="OrthoDB" id="5295208at2759"/>
<dbReference type="AlphaFoldDB" id="A0A9N8KNE2"/>
<protein>
    <submittedName>
        <fullName evidence="1">Uncharacterized protein</fullName>
    </submittedName>
</protein>
<reference evidence="1" key="1">
    <citation type="submission" date="2020-06" db="EMBL/GenBank/DDBJ databases">
        <authorList>
            <person name="Onetto C."/>
        </authorList>
    </citation>
    <scope>NUCLEOTIDE SEQUENCE</scope>
</reference>
<sequence>MPPDEYENRTDSVLHWKKTHQLGRFDPNAPTIEQQKVTGIEREIEERGTTYLAPSTGFADV</sequence>
<proteinExistence type="predicted"/>
<accession>A0A9N8KNE2</accession>
<keyword evidence="2" id="KW-1185">Reference proteome</keyword>
<dbReference type="EMBL" id="CAINUL010000015">
    <property type="protein sequence ID" value="CAD0113103.1"/>
    <property type="molecule type" value="Genomic_DNA"/>
</dbReference>
<gene>
    <name evidence="1" type="ORF">AWRI4620_LOCUS7358</name>
</gene>
<comment type="caution">
    <text evidence="1">The sequence shown here is derived from an EMBL/GenBank/DDBJ whole genome shotgun (WGS) entry which is preliminary data.</text>
</comment>
<name>A0A9N8KNE2_9PEZI</name>
<evidence type="ECO:0000313" key="1">
    <source>
        <dbReference type="EMBL" id="CAD0113103.1"/>
    </source>
</evidence>
<evidence type="ECO:0000313" key="2">
    <source>
        <dbReference type="Proteomes" id="UP000745764"/>
    </source>
</evidence>
<dbReference type="Proteomes" id="UP000745764">
    <property type="component" value="Unassembled WGS sequence"/>
</dbReference>
<organism evidence="1 2">
    <name type="scientific">Aureobasidium uvarum</name>
    <dbReference type="NCBI Taxonomy" id="2773716"/>
    <lineage>
        <taxon>Eukaryota</taxon>
        <taxon>Fungi</taxon>
        <taxon>Dikarya</taxon>
        <taxon>Ascomycota</taxon>
        <taxon>Pezizomycotina</taxon>
        <taxon>Dothideomycetes</taxon>
        <taxon>Dothideomycetidae</taxon>
        <taxon>Dothideales</taxon>
        <taxon>Saccotheciaceae</taxon>
        <taxon>Aureobasidium</taxon>
    </lineage>
</organism>